<dbReference type="PIRSF" id="PIRSF037350">
    <property type="entry name" value="Mtase_ZK1128_prd"/>
    <property type="match status" value="1"/>
</dbReference>
<dbReference type="GO" id="GO:0120048">
    <property type="term" value="F:U6 snRNA (adenine-(43)-N(6))-methyltransferase activity"/>
    <property type="evidence" value="ECO:0007669"/>
    <property type="project" value="EnsemblFungi"/>
</dbReference>
<comment type="similarity">
    <text evidence="1 5">Belongs to the methyltransferase superfamily. METTL16/RlmF family.</text>
</comment>
<dbReference type="Gene3D" id="3.40.50.150">
    <property type="entry name" value="Vaccinia Virus protein VP39"/>
    <property type="match status" value="1"/>
</dbReference>
<dbReference type="Pfam" id="PF05971">
    <property type="entry name" value="Methyltransf_10"/>
    <property type="match status" value="1"/>
</dbReference>
<name>V5FYX0_BYSSN</name>
<dbReference type="InterPro" id="IPR010286">
    <property type="entry name" value="METTL16/RlmF"/>
</dbReference>
<dbReference type="AlphaFoldDB" id="V5FYX0"/>
<dbReference type="InterPro" id="IPR029063">
    <property type="entry name" value="SAM-dependent_MTases_sf"/>
</dbReference>
<dbReference type="SUPFAM" id="SSF53335">
    <property type="entry name" value="S-adenosyl-L-methionine-dependent methyltransferases"/>
    <property type="match status" value="1"/>
</dbReference>
<dbReference type="InterPro" id="IPR017182">
    <property type="entry name" value="METTL16/PsiM"/>
</dbReference>
<proteinExistence type="inferred from homology"/>
<evidence type="ECO:0000313" key="7">
    <source>
        <dbReference type="EMBL" id="GAD97303.1"/>
    </source>
</evidence>
<dbReference type="HOGENOM" id="CLU_027534_0_1_1"/>
<protein>
    <recommendedName>
        <fullName evidence="5">U6 small nuclear RNA (adenine-(43)-N(6))-methyltransferase</fullName>
        <ecNumber evidence="5">2.1.1.-</ecNumber>
    </recommendedName>
</protein>
<dbReference type="EC" id="2.1.1.-" evidence="5"/>
<evidence type="ECO:0000256" key="6">
    <source>
        <dbReference type="PIRSR" id="PIRSR037350-1"/>
    </source>
</evidence>
<organism evidence="7 8">
    <name type="scientific">Byssochlamys spectabilis (strain No. 5 / NBRC 109023)</name>
    <name type="common">Paecilomyces variotii</name>
    <dbReference type="NCBI Taxonomy" id="1356009"/>
    <lineage>
        <taxon>Eukaryota</taxon>
        <taxon>Fungi</taxon>
        <taxon>Dikarya</taxon>
        <taxon>Ascomycota</taxon>
        <taxon>Pezizomycotina</taxon>
        <taxon>Eurotiomycetes</taxon>
        <taxon>Eurotiomycetidae</taxon>
        <taxon>Eurotiales</taxon>
        <taxon>Thermoascaceae</taxon>
        <taxon>Paecilomyces</taxon>
    </lineage>
</organism>
<dbReference type="GO" id="GO:0070475">
    <property type="term" value="P:rRNA base methylation"/>
    <property type="evidence" value="ECO:0007669"/>
    <property type="project" value="TreeGrafter"/>
</dbReference>
<dbReference type="FunFam" id="3.40.50.150:FF:000813">
    <property type="match status" value="1"/>
</dbReference>
<dbReference type="EMBL" id="BAUL01000193">
    <property type="protein sequence ID" value="GAD97303.1"/>
    <property type="molecule type" value="Genomic_DNA"/>
</dbReference>
<dbReference type="InParanoid" id="V5FYX0"/>
<evidence type="ECO:0000256" key="4">
    <source>
        <dbReference type="ARBA" id="ARBA00022691"/>
    </source>
</evidence>
<dbReference type="GO" id="GO:0000398">
    <property type="term" value="P:mRNA splicing, via spliceosome"/>
    <property type="evidence" value="ECO:0007669"/>
    <property type="project" value="EnsemblFungi"/>
</dbReference>
<feature type="binding site" evidence="6">
    <location>
        <position position="72"/>
    </location>
    <ligand>
        <name>S-adenosyl-L-methionine</name>
        <dbReference type="ChEBI" id="CHEBI:59789"/>
    </ligand>
</feature>
<keyword evidence="8" id="KW-1185">Reference proteome</keyword>
<keyword evidence="2 5" id="KW-0489">Methyltransferase</keyword>
<reference evidence="8" key="1">
    <citation type="journal article" date="2014" name="Genome Announc.">
        <title>Draft genome sequence of the formaldehyde-resistant fungus Byssochlamys spectabilis No. 5 (anamorph Paecilomyces variotii No. 5) (NBRC109023).</title>
        <authorList>
            <person name="Oka T."/>
            <person name="Ekino K."/>
            <person name="Fukuda K."/>
            <person name="Nomura Y."/>
        </authorList>
    </citation>
    <scope>NUCLEOTIDE SEQUENCE [LARGE SCALE GENOMIC DNA]</scope>
    <source>
        <strain evidence="8">No. 5 / NBRC 109023</strain>
    </source>
</reference>
<dbReference type="GO" id="GO:0120049">
    <property type="term" value="P:snRNA (adenine-N6)-methylation"/>
    <property type="evidence" value="ECO:0007669"/>
    <property type="project" value="EnsemblFungi"/>
</dbReference>
<evidence type="ECO:0000256" key="1">
    <source>
        <dbReference type="ARBA" id="ARBA00005878"/>
    </source>
</evidence>
<feature type="binding site" evidence="6">
    <location>
        <position position="170"/>
    </location>
    <ligand>
        <name>S-adenosyl-L-methionine</name>
        <dbReference type="ChEBI" id="CHEBI:59789"/>
    </ligand>
</feature>
<dbReference type="PANTHER" id="PTHR13393:SF0">
    <property type="entry name" value="RNA N6-ADENOSINE-METHYLTRANSFERASE METTL16"/>
    <property type="match status" value="1"/>
</dbReference>
<dbReference type="PANTHER" id="PTHR13393">
    <property type="entry name" value="SAM-DEPENDENT METHYLTRANSFERASE"/>
    <property type="match status" value="1"/>
</dbReference>
<evidence type="ECO:0000313" key="8">
    <source>
        <dbReference type="Proteomes" id="UP000018001"/>
    </source>
</evidence>
<evidence type="ECO:0000256" key="2">
    <source>
        <dbReference type="ARBA" id="ARBA00022603"/>
    </source>
</evidence>
<keyword evidence="4 6" id="KW-0949">S-adenosyl-L-methionine</keyword>
<dbReference type="Proteomes" id="UP000018001">
    <property type="component" value="Unassembled WGS sequence"/>
</dbReference>
<dbReference type="GO" id="GO:0005634">
    <property type="term" value="C:nucleus"/>
    <property type="evidence" value="ECO:0007669"/>
    <property type="project" value="TreeGrafter"/>
</dbReference>
<dbReference type="eggNOG" id="KOG2912">
    <property type="taxonomic scope" value="Eukaryota"/>
</dbReference>
<dbReference type="OrthoDB" id="514248at2759"/>
<sequence>MKTARNIYKDEVDFVALALQSPDFAKHVKPNGQLDFSDPDAVRQLTKSLLLRDFGLKVDLPEDRLCPPVPNRYNYILWLQDLLDTTGDEYRDRYDPDRDAQDVAVYIRFSDVLHDRGGNVDEQNIKSARRNVQQNQLESRIKVIQTEPEGSLLDLDQTLEVERLDFTMCNPPFYESEKEMIASAEAKQRPPFSACTGANVEMVTVGGEISFVTRMIQESLELRERVQWYTSMLGKLSSVSILVEKLMEHGNHNYAVTEFVQGSKTKRWAIAWSWSDLRPAMSVARGIGGFPKHLLPFPSEFIFQIPDKSIDAIAEKIDTELSSLPIQWHWRPVMAAGVGFAMENAWSRKARRKARMQDSVVNKDEIDEKKAALGFKVQVKQERASANGVTVQVRWLKGTDTVLFESFCGMLKRKVEER</sequence>
<keyword evidence="3 5" id="KW-0808">Transferase</keyword>
<evidence type="ECO:0000256" key="5">
    <source>
        <dbReference type="PIRNR" id="PIRNR037350"/>
    </source>
</evidence>
<evidence type="ECO:0000256" key="3">
    <source>
        <dbReference type="ARBA" id="ARBA00022679"/>
    </source>
</evidence>
<comment type="caution">
    <text evidence="7">The sequence shown here is derived from an EMBL/GenBank/DDBJ whole genome shotgun (WGS) entry which is preliminary data.</text>
</comment>
<gene>
    <name evidence="7" type="ORF">PVAR5_5977</name>
</gene>
<accession>V5FYX0</accession>